<accession>A0A6L9S3F2</accession>
<evidence type="ECO:0000313" key="2">
    <source>
        <dbReference type="EMBL" id="NED99163.1"/>
    </source>
</evidence>
<dbReference type="EMBL" id="JAAGOA010000002">
    <property type="protein sequence ID" value="NED99163.1"/>
    <property type="molecule type" value="Genomic_DNA"/>
</dbReference>
<evidence type="ECO:0000256" key="1">
    <source>
        <dbReference type="SAM" id="MobiDB-lite"/>
    </source>
</evidence>
<dbReference type="RefSeq" id="WP_163732579.1">
    <property type="nucleotide sequence ID" value="NZ_JAAGOA010000002.1"/>
</dbReference>
<keyword evidence="3" id="KW-1185">Reference proteome</keyword>
<dbReference type="Proteomes" id="UP000475214">
    <property type="component" value="Unassembled WGS sequence"/>
</dbReference>
<proteinExistence type="predicted"/>
<reference evidence="2 3" key="1">
    <citation type="submission" date="2020-02" db="EMBL/GenBank/DDBJ databases">
        <authorList>
            <person name="Li X.-J."/>
            <person name="Han X.-M."/>
        </authorList>
    </citation>
    <scope>NUCLEOTIDE SEQUENCE [LARGE SCALE GENOMIC DNA]</scope>
    <source>
        <strain evidence="2 3">CCTCC AB 2017055</strain>
    </source>
</reference>
<feature type="compositionally biased region" description="Basic and acidic residues" evidence="1">
    <location>
        <begin position="34"/>
        <end position="57"/>
    </location>
</feature>
<organism evidence="2 3">
    <name type="scientific">Phytoactinopolyspora halotolerans</name>
    <dbReference type="NCBI Taxonomy" id="1981512"/>
    <lineage>
        <taxon>Bacteria</taxon>
        <taxon>Bacillati</taxon>
        <taxon>Actinomycetota</taxon>
        <taxon>Actinomycetes</taxon>
        <taxon>Jiangellales</taxon>
        <taxon>Jiangellaceae</taxon>
        <taxon>Phytoactinopolyspora</taxon>
    </lineage>
</organism>
<evidence type="ECO:0000313" key="3">
    <source>
        <dbReference type="Proteomes" id="UP000475214"/>
    </source>
</evidence>
<dbReference type="AlphaFoldDB" id="A0A6L9S3F2"/>
<feature type="region of interest" description="Disordered" evidence="1">
    <location>
        <begin position="27"/>
        <end position="57"/>
    </location>
</feature>
<comment type="caution">
    <text evidence="2">The sequence shown here is derived from an EMBL/GenBank/DDBJ whole genome shotgun (WGS) entry which is preliminary data.</text>
</comment>
<protein>
    <submittedName>
        <fullName evidence="2">Uncharacterized protein</fullName>
    </submittedName>
</protein>
<sequence length="57" mass="6409">MSSDETEDTRADELELDALVRELRQVLGTTPDEAFGHAEHAAHTHPPQHQDDQTDDE</sequence>
<gene>
    <name evidence="2" type="ORF">G1H10_03170</name>
</gene>
<name>A0A6L9S3F2_9ACTN</name>